<dbReference type="EMBL" id="KL601648">
    <property type="protein sequence ID" value="KER18415.1"/>
    <property type="molecule type" value="Genomic_DNA"/>
</dbReference>
<dbReference type="STRING" id="6198.A0A074Z519"/>
<dbReference type="AlphaFoldDB" id="A0A074Z519"/>
<gene>
    <name evidence="2" type="ORF">T265_16073</name>
</gene>
<feature type="region of interest" description="Disordered" evidence="1">
    <location>
        <begin position="30"/>
        <end position="58"/>
    </location>
</feature>
<sequence length="146" mass="15992">CPPDAKLQWSSTLIDCFVRWLLVTPCVTSKPHHSSIQRDPITTGSPKATARQTSSPGSSGNILLGTLLCSVQTEDEEALSSLSFSASLWRPSLASLNAMIEVGPGPLHAVLYMLYGEQLADEVDFDCYHWVDCVSEYYTLCKNLLP</sequence>
<feature type="non-terminal residue" evidence="2">
    <location>
        <position position="146"/>
    </location>
</feature>
<proteinExistence type="predicted"/>
<keyword evidence="3" id="KW-1185">Reference proteome</keyword>
<evidence type="ECO:0000256" key="1">
    <source>
        <dbReference type="SAM" id="MobiDB-lite"/>
    </source>
</evidence>
<dbReference type="RefSeq" id="XP_009177838.1">
    <property type="nucleotide sequence ID" value="XM_009179574.1"/>
</dbReference>
<feature type="non-terminal residue" evidence="2">
    <location>
        <position position="1"/>
    </location>
</feature>
<dbReference type="GeneID" id="20330238"/>
<feature type="compositionally biased region" description="Polar residues" evidence="1">
    <location>
        <begin position="40"/>
        <end position="58"/>
    </location>
</feature>
<dbReference type="CTD" id="20330238"/>
<dbReference type="KEGG" id="ovi:T265_16073"/>
<evidence type="ECO:0000313" key="3">
    <source>
        <dbReference type="Proteomes" id="UP000054324"/>
    </source>
</evidence>
<protein>
    <submittedName>
        <fullName evidence="2">Uncharacterized protein</fullName>
    </submittedName>
</protein>
<organism evidence="2 3">
    <name type="scientific">Opisthorchis viverrini</name>
    <name type="common">Southeast Asian liver fluke</name>
    <dbReference type="NCBI Taxonomy" id="6198"/>
    <lineage>
        <taxon>Eukaryota</taxon>
        <taxon>Metazoa</taxon>
        <taxon>Spiralia</taxon>
        <taxon>Lophotrochozoa</taxon>
        <taxon>Platyhelminthes</taxon>
        <taxon>Trematoda</taxon>
        <taxon>Digenea</taxon>
        <taxon>Opisthorchiida</taxon>
        <taxon>Opisthorchiata</taxon>
        <taxon>Opisthorchiidae</taxon>
        <taxon>Opisthorchis</taxon>
    </lineage>
</organism>
<name>A0A074Z519_OPIVI</name>
<dbReference type="Proteomes" id="UP000054324">
    <property type="component" value="Unassembled WGS sequence"/>
</dbReference>
<evidence type="ECO:0000313" key="2">
    <source>
        <dbReference type="EMBL" id="KER18415.1"/>
    </source>
</evidence>
<accession>A0A074Z519</accession>
<reference evidence="2 3" key="1">
    <citation type="submission" date="2013-11" db="EMBL/GenBank/DDBJ databases">
        <title>Opisthorchis viverrini - life in the bile duct.</title>
        <authorList>
            <person name="Young N.D."/>
            <person name="Nagarajan N."/>
            <person name="Lin S.J."/>
            <person name="Korhonen P.K."/>
            <person name="Jex A.R."/>
            <person name="Hall R.S."/>
            <person name="Safavi-Hemami H."/>
            <person name="Kaewkong W."/>
            <person name="Bertrand D."/>
            <person name="Gao S."/>
            <person name="Seet Q."/>
            <person name="Wongkham S."/>
            <person name="Teh B.T."/>
            <person name="Wongkham C."/>
            <person name="Intapan P.M."/>
            <person name="Maleewong W."/>
            <person name="Yang X."/>
            <person name="Hu M."/>
            <person name="Wang Z."/>
            <person name="Hofmann A."/>
            <person name="Sternberg P.W."/>
            <person name="Tan P."/>
            <person name="Wang J."/>
            <person name="Gasser R.B."/>
        </authorList>
    </citation>
    <scope>NUCLEOTIDE SEQUENCE [LARGE SCALE GENOMIC DNA]</scope>
</reference>